<dbReference type="OrthoDB" id="4564887at2"/>
<dbReference type="Proteomes" id="UP000252586">
    <property type="component" value="Unassembled WGS sequence"/>
</dbReference>
<evidence type="ECO:0000256" key="1">
    <source>
        <dbReference type="SAM" id="MobiDB-lite"/>
    </source>
</evidence>
<evidence type="ECO:0000313" key="4">
    <source>
        <dbReference type="Proteomes" id="UP000252586"/>
    </source>
</evidence>
<protein>
    <submittedName>
        <fullName evidence="3">Uncharacterized protein</fullName>
    </submittedName>
</protein>
<reference evidence="3 4" key="1">
    <citation type="submission" date="2018-06" db="EMBL/GenBank/DDBJ databases">
        <title>Genomic Encyclopedia of Type Strains, Phase IV (KMG-IV): sequencing the most valuable type-strain genomes for metagenomic binning, comparative biology and taxonomic classification.</title>
        <authorList>
            <person name="Goeker M."/>
        </authorList>
    </citation>
    <scope>NUCLEOTIDE SEQUENCE [LARGE SCALE GENOMIC DNA]</scope>
    <source>
        <strain evidence="3 4">DSM 44599</strain>
    </source>
</reference>
<feature type="signal peptide" evidence="2">
    <location>
        <begin position="1"/>
        <end position="31"/>
    </location>
</feature>
<accession>A0A366DQT5</accession>
<dbReference type="STRING" id="1210090.GCA_001613185_03588"/>
<dbReference type="AlphaFoldDB" id="A0A366DQT5"/>
<comment type="caution">
    <text evidence="3">The sequence shown here is derived from an EMBL/GenBank/DDBJ whole genome shotgun (WGS) entry which is preliminary data.</text>
</comment>
<dbReference type="EMBL" id="QNRE01000003">
    <property type="protein sequence ID" value="RBO92456.1"/>
    <property type="molecule type" value="Genomic_DNA"/>
</dbReference>
<evidence type="ECO:0000256" key="2">
    <source>
        <dbReference type="SAM" id="SignalP"/>
    </source>
</evidence>
<keyword evidence="2" id="KW-0732">Signal</keyword>
<proteinExistence type="predicted"/>
<gene>
    <name evidence="3" type="ORF">DFR74_10399</name>
</gene>
<sequence>MSRQRFFPRRRGAVAALFAAIVLGLATPVLPAATAAPGPAQSDPFAGLSGDTPSVSPERQEQDEKAEKAEKLGGGVTTKVIDLFTDVIKCGLNIATPAVKCKM</sequence>
<feature type="chain" id="PRO_5039318723" evidence="2">
    <location>
        <begin position="32"/>
        <end position="103"/>
    </location>
</feature>
<feature type="region of interest" description="Disordered" evidence="1">
    <location>
        <begin position="33"/>
        <end position="71"/>
    </location>
</feature>
<organism evidence="3 4">
    <name type="scientific">Nocardia puris</name>
    <dbReference type="NCBI Taxonomy" id="208602"/>
    <lineage>
        <taxon>Bacteria</taxon>
        <taxon>Bacillati</taxon>
        <taxon>Actinomycetota</taxon>
        <taxon>Actinomycetes</taxon>
        <taxon>Mycobacteriales</taxon>
        <taxon>Nocardiaceae</taxon>
        <taxon>Nocardia</taxon>
    </lineage>
</organism>
<evidence type="ECO:0000313" key="3">
    <source>
        <dbReference type="EMBL" id="RBO92456.1"/>
    </source>
</evidence>
<name>A0A366DQT5_9NOCA</name>
<feature type="compositionally biased region" description="Basic and acidic residues" evidence="1">
    <location>
        <begin position="58"/>
        <end position="71"/>
    </location>
</feature>
<dbReference type="RefSeq" id="WP_067510089.1">
    <property type="nucleotide sequence ID" value="NZ_CP107943.1"/>
</dbReference>
<keyword evidence="4" id="KW-1185">Reference proteome</keyword>